<comment type="caution">
    <text evidence="1">The sequence shown here is derived from an EMBL/GenBank/DDBJ whole genome shotgun (WGS) entry which is preliminary data.</text>
</comment>
<dbReference type="InterPro" id="IPR008949">
    <property type="entry name" value="Isoprenoid_synthase_dom_sf"/>
</dbReference>
<dbReference type="OrthoDB" id="2861623at2759"/>
<dbReference type="EMBL" id="VDMD01000005">
    <property type="protein sequence ID" value="TRM65174.1"/>
    <property type="molecule type" value="Genomic_DNA"/>
</dbReference>
<gene>
    <name evidence="1" type="ORF">BD626DRAFT_487926</name>
</gene>
<reference evidence="1 2" key="1">
    <citation type="journal article" date="2019" name="New Phytol.">
        <title>Comparative genomics reveals unique wood-decay strategies and fruiting body development in the Schizophyllaceae.</title>
        <authorList>
            <person name="Almasi E."/>
            <person name="Sahu N."/>
            <person name="Krizsan K."/>
            <person name="Balint B."/>
            <person name="Kovacs G.M."/>
            <person name="Kiss B."/>
            <person name="Cseklye J."/>
            <person name="Drula E."/>
            <person name="Henrissat B."/>
            <person name="Nagy I."/>
            <person name="Chovatia M."/>
            <person name="Adam C."/>
            <person name="LaButti K."/>
            <person name="Lipzen A."/>
            <person name="Riley R."/>
            <person name="Grigoriev I.V."/>
            <person name="Nagy L.G."/>
        </authorList>
    </citation>
    <scope>NUCLEOTIDE SEQUENCE [LARGE SCALE GENOMIC DNA]</scope>
    <source>
        <strain evidence="1 2">NL-1724</strain>
    </source>
</reference>
<evidence type="ECO:0008006" key="3">
    <source>
        <dbReference type="Google" id="ProtNLM"/>
    </source>
</evidence>
<evidence type="ECO:0000313" key="2">
    <source>
        <dbReference type="Proteomes" id="UP000320762"/>
    </source>
</evidence>
<dbReference type="Pfam" id="PF19086">
    <property type="entry name" value="Terpene_syn_C_2"/>
    <property type="match status" value="1"/>
</dbReference>
<dbReference type="Proteomes" id="UP000320762">
    <property type="component" value="Unassembled WGS sequence"/>
</dbReference>
<accession>A0A550CK64</accession>
<proteinExistence type="predicted"/>
<dbReference type="AlphaFoldDB" id="A0A550CK64"/>
<dbReference type="SUPFAM" id="SSF48576">
    <property type="entry name" value="Terpenoid synthases"/>
    <property type="match status" value="1"/>
</dbReference>
<keyword evidence="2" id="KW-1185">Reference proteome</keyword>
<protein>
    <recommendedName>
        <fullName evidence="3">Terpenoid synthase</fullName>
    </recommendedName>
</protein>
<dbReference type="Gene3D" id="1.10.600.10">
    <property type="entry name" value="Farnesyl Diphosphate Synthase"/>
    <property type="match status" value="1"/>
</dbReference>
<sequence length="351" mass="39174">MTTNASYKLPDLLSLCDPFELRTNRACRAVTAASESWLVDLPDALTERERDDLRHMKMGLLAALCFPTCDQPQLRLVTDFWTLLVVANRRAKPGQDPSSDNLLTHLAVRLQRLEDAAPADCKARFRAHMAAHQAAEQQLVSGEAPTRDIDMYMPFSDAVEALDLPQEGEERTLLDALTAHALDLIAWSWDIVAYNVDQSVGRRNNAVQVILDARGFSIQGAVTVAFSHAQQAQHDFLECERSLRERLEPPSPPSPVEPSWAATLSSYIGLVGGAPPPPDTPRSELPSQQCADALRYVQGLRDCIAGVLHWAYETEMFFGRKQEVRSYIRTFGWVFLLEKSTEREEEANGTV</sequence>
<organism evidence="1 2">
    <name type="scientific">Schizophyllum amplum</name>
    <dbReference type="NCBI Taxonomy" id="97359"/>
    <lineage>
        <taxon>Eukaryota</taxon>
        <taxon>Fungi</taxon>
        <taxon>Dikarya</taxon>
        <taxon>Basidiomycota</taxon>
        <taxon>Agaricomycotina</taxon>
        <taxon>Agaricomycetes</taxon>
        <taxon>Agaricomycetidae</taxon>
        <taxon>Agaricales</taxon>
        <taxon>Schizophyllaceae</taxon>
        <taxon>Schizophyllum</taxon>
    </lineage>
</organism>
<name>A0A550CK64_9AGAR</name>
<evidence type="ECO:0000313" key="1">
    <source>
        <dbReference type="EMBL" id="TRM65174.1"/>
    </source>
</evidence>